<dbReference type="Pfam" id="PF00156">
    <property type="entry name" value="Pribosyltran"/>
    <property type="match status" value="1"/>
</dbReference>
<name>V5WM98_9SPIO</name>
<dbReference type="NCBIfam" id="TIGR02127">
    <property type="entry name" value="pyrF_sub2"/>
    <property type="match status" value="1"/>
</dbReference>
<comment type="catalytic activity">
    <reaction evidence="9">
        <text>orotidine 5'-phosphate + H(+) = UMP + CO2</text>
        <dbReference type="Rhea" id="RHEA:11596"/>
        <dbReference type="ChEBI" id="CHEBI:15378"/>
        <dbReference type="ChEBI" id="CHEBI:16526"/>
        <dbReference type="ChEBI" id="CHEBI:57538"/>
        <dbReference type="ChEBI" id="CHEBI:57865"/>
        <dbReference type="EC" id="4.1.1.23"/>
    </reaction>
</comment>
<keyword evidence="5 10" id="KW-0808">Transferase</keyword>
<dbReference type="CDD" id="cd06223">
    <property type="entry name" value="PRTases_typeI"/>
    <property type="match status" value="1"/>
</dbReference>
<dbReference type="Gene3D" id="3.40.50.2020">
    <property type="match status" value="1"/>
</dbReference>
<dbReference type="Gene3D" id="3.20.20.70">
    <property type="entry name" value="Aldolase class I"/>
    <property type="match status" value="1"/>
</dbReference>
<dbReference type="GO" id="GO:0004588">
    <property type="term" value="F:orotate phosphoribosyltransferase activity"/>
    <property type="evidence" value="ECO:0007669"/>
    <property type="project" value="UniProtKB-UniRule"/>
</dbReference>
<comment type="similarity">
    <text evidence="3">Belongs to the OMP decarboxylase family. Type 2 subfamily.</text>
</comment>
<accession>V5WM98</accession>
<dbReference type="Pfam" id="PF00215">
    <property type="entry name" value="OMPdecase"/>
    <property type="match status" value="1"/>
</dbReference>
<feature type="binding site" evidence="10">
    <location>
        <position position="381"/>
    </location>
    <ligand>
        <name>5-phospho-alpha-D-ribose 1-diphosphate</name>
        <dbReference type="ChEBI" id="CHEBI:58017"/>
        <note>ligand shared between dimeric partners</note>
    </ligand>
</feature>
<dbReference type="HAMAP" id="MF_01208">
    <property type="entry name" value="PyrE"/>
    <property type="match status" value="1"/>
</dbReference>
<comment type="similarity">
    <text evidence="10">Belongs to the purine/pyrimidine phosphoribosyltransferase family. PyrE subfamily.</text>
</comment>
<dbReference type="InterPro" id="IPR000836">
    <property type="entry name" value="PRTase_dom"/>
</dbReference>
<dbReference type="CDD" id="cd04725">
    <property type="entry name" value="OMP_decarboxylase_like"/>
    <property type="match status" value="1"/>
</dbReference>
<feature type="binding site" evidence="10">
    <location>
        <position position="383"/>
    </location>
    <ligand>
        <name>5-phospho-alpha-D-ribose 1-diphosphate</name>
        <dbReference type="ChEBI" id="CHEBI:58017"/>
        <note>ligand shared between dimeric partners</note>
    </ligand>
</feature>
<protein>
    <recommendedName>
        <fullName evidence="10">Orotate phosphoribosyltransferase</fullName>
        <shortName evidence="10">OPRT</shortName>
        <shortName evidence="10">OPRTase</shortName>
        <ecNumber evidence="10">2.4.2.10</ecNumber>
    </recommendedName>
</protein>
<dbReference type="InterPro" id="IPR011060">
    <property type="entry name" value="RibuloseP-bd_barrel"/>
</dbReference>
<comment type="function">
    <text evidence="10">Catalyzes the transfer of a ribosyl phosphate group from 5-phosphoribose 1-diphosphate to orotate, leading to the formation of orotidine monophosphate (OMP).</text>
</comment>
<dbReference type="GO" id="GO:0044205">
    <property type="term" value="P:'de novo' UMP biosynthetic process"/>
    <property type="evidence" value="ECO:0007669"/>
    <property type="project" value="UniProtKB-UniRule"/>
</dbReference>
<dbReference type="InterPro" id="IPR011995">
    <property type="entry name" value="OMPdecase_type-2"/>
</dbReference>
<feature type="binding site" evidence="10">
    <location>
        <position position="435"/>
    </location>
    <ligand>
        <name>orotate</name>
        <dbReference type="ChEBI" id="CHEBI:30839"/>
    </ligand>
</feature>
<feature type="binding site" description="in other chain" evidence="10">
    <location>
        <begin position="403"/>
        <end position="411"/>
    </location>
    <ligand>
        <name>5-phospho-alpha-D-ribose 1-diphosphate</name>
        <dbReference type="ChEBI" id="CHEBI:58017"/>
        <note>ligand shared between dimeric partners</note>
    </ligand>
</feature>
<evidence type="ECO:0000256" key="3">
    <source>
        <dbReference type="ARBA" id="ARBA00008847"/>
    </source>
</evidence>
<keyword evidence="8 12" id="KW-0456">Lyase</keyword>
<dbReference type="GO" id="GO:0006207">
    <property type="term" value="P:'de novo' pyrimidine nucleobase biosynthetic process"/>
    <property type="evidence" value="ECO:0007669"/>
    <property type="project" value="InterPro"/>
</dbReference>
<dbReference type="KEGG" id="slr:L21SP2_2920"/>
<dbReference type="eggNOG" id="COG0284">
    <property type="taxonomic scope" value="Bacteria"/>
</dbReference>
<dbReference type="GO" id="GO:0004590">
    <property type="term" value="F:orotidine-5'-phosphate decarboxylase activity"/>
    <property type="evidence" value="ECO:0007669"/>
    <property type="project" value="UniProtKB-UniRule"/>
</dbReference>
<dbReference type="InterPro" id="IPR001754">
    <property type="entry name" value="OMPdeCOase_dom"/>
</dbReference>
<evidence type="ECO:0000256" key="8">
    <source>
        <dbReference type="ARBA" id="ARBA00023239"/>
    </source>
</evidence>
<keyword evidence="6" id="KW-0210">Decarboxylase</keyword>
<proteinExistence type="inferred from homology"/>
<comment type="subunit">
    <text evidence="10">Homodimer.</text>
</comment>
<dbReference type="HOGENOM" id="CLU_027768_0_0_12"/>
<comment type="catalytic activity">
    <reaction evidence="10">
        <text>orotidine 5'-phosphate + diphosphate = orotate + 5-phospho-alpha-D-ribose 1-diphosphate</text>
        <dbReference type="Rhea" id="RHEA:10380"/>
        <dbReference type="ChEBI" id="CHEBI:30839"/>
        <dbReference type="ChEBI" id="CHEBI:33019"/>
        <dbReference type="ChEBI" id="CHEBI:57538"/>
        <dbReference type="ChEBI" id="CHEBI:58017"/>
        <dbReference type="EC" id="2.4.2.10"/>
    </reaction>
</comment>
<dbReference type="OrthoDB" id="9808470at2"/>
<dbReference type="NCBIfam" id="TIGR00336">
    <property type="entry name" value="pyrE"/>
    <property type="match status" value="1"/>
</dbReference>
<evidence type="ECO:0000256" key="6">
    <source>
        <dbReference type="ARBA" id="ARBA00022793"/>
    </source>
</evidence>
<dbReference type="PATRIC" id="fig|1307761.3.peg.2910"/>
<dbReference type="RefSeq" id="WP_024269163.1">
    <property type="nucleotide sequence ID" value="NC_023035.1"/>
</dbReference>
<evidence type="ECO:0000313" key="12">
    <source>
        <dbReference type="EMBL" id="AHC16266.1"/>
    </source>
</evidence>
<comment type="pathway">
    <text evidence="1">Pyrimidine metabolism; UMP biosynthesis via de novo pathway; UMP from orotate: step 2/2.</text>
</comment>
<dbReference type="InterPro" id="IPR029057">
    <property type="entry name" value="PRTase-like"/>
</dbReference>
<evidence type="ECO:0000256" key="4">
    <source>
        <dbReference type="ARBA" id="ARBA00022676"/>
    </source>
</evidence>
<dbReference type="GO" id="GO:0000287">
    <property type="term" value="F:magnesium ion binding"/>
    <property type="evidence" value="ECO:0007669"/>
    <property type="project" value="UniProtKB-UniRule"/>
</dbReference>
<gene>
    <name evidence="10" type="primary">pyrE</name>
    <name evidence="12" type="ORF">L21SP2_2920</name>
</gene>
<dbReference type="SMART" id="SM00934">
    <property type="entry name" value="OMPdecase"/>
    <property type="match status" value="1"/>
</dbReference>
<keyword evidence="13" id="KW-1185">Reference proteome</keyword>
<dbReference type="InterPro" id="IPR018089">
    <property type="entry name" value="OMPdecase_AS"/>
</dbReference>
<comment type="cofactor">
    <cofactor evidence="10">
        <name>Mg(2+)</name>
        <dbReference type="ChEBI" id="CHEBI:18420"/>
    </cofactor>
</comment>
<dbReference type="eggNOG" id="COG0461">
    <property type="taxonomic scope" value="Bacteria"/>
</dbReference>
<comment type="caution">
    <text evidence="10">Lacks conserved residue(s) required for the propagation of feature annotation.</text>
</comment>
<dbReference type="SUPFAM" id="SSF53271">
    <property type="entry name" value="PRTase-like"/>
    <property type="match status" value="1"/>
</dbReference>
<feature type="binding site" evidence="10">
    <location>
        <position position="377"/>
    </location>
    <ligand>
        <name>5-phospho-alpha-D-ribose 1-diphosphate</name>
        <dbReference type="ChEBI" id="CHEBI:58017"/>
        <note>ligand shared between dimeric partners</note>
    </ligand>
</feature>
<reference evidence="12 13" key="1">
    <citation type="journal article" date="2015" name="Stand. Genomic Sci.">
        <title>Complete genome sequence and description of Salinispira pacifica gen. nov., sp. nov., a novel spirochaete isolated form a hypersaline microbial mat.</title>
        <authorList>
            <person name="Ben Hania W."/>
            <person name="Joseph M."/>
            <person name="Schumann P."/>
            <person name="Bunk B."/>
            <person name="Fiebig A."/>
            <person name="Sproer C."/>
            <person name="Klenk H.P."/>
            <person name="Fardeau M.L."/>
            <person name="Spring S."/>
        </authorList>
    </citation>
    <scope>NUCLEOTIDE SEQUENCE [LARGE SCALE GENOMIC DNA]</scope>
    <source>
        <strain evidence="12 13">L21-RPul-D2</strain>
    </source>
</reference>
<feature type="binding site" description="in other chain" evidence="10">
    <location>
        <position position="306"/>
    </location>
    <ligand>
        <name>5-phospho-alpha-D-ribose 1-diphosphate</name>
        <dbReference type="ChEBI" id="CHEBI:58017"/>
        <note>ligand shared between dimeric partners</note>
    </ligand>
</feature>
<dbReference type="Proteomes" id="UP000018680">
    <property type="component" value="Chromosome"/>
</dbReference>
<dbReference type="PANTHER" id="PTHR43375:SF1">
    <property type="entry name" value="OROTIDINE 5'-PHOSPHATE DECARBOXYLASE"/>
    <property type="match status" value="1"/>
</dbReference>
<dbReference type="AlphaFoldDB" id="V5WM98"/>
<dbReference type="InterPro" id="IPR013785">
    <property type="entry name" value="Aldolase_TIM"/>
</dbReference>
<dbReference type="SUPFAM" id="SSF51366">
    <property type="entry name" value="Ribulose-phoshate binding barrel"/>
    <property type="match status" value="1"/>
</dbReference>
<dbReference type="EC" id="2.4.2.10" evidence="10"/>
<evidence type="ECO:0000256" key="9">
    <source>
        <dbReference type="ARBA" id="ARBA00049157"/>
    </source>
</evidence>
<sequence>MSDFFQRLEERSRKINSLLCVGLDPRHAIQPDMGAADSVSGMIEENKRIIQATSSYALAYKPNIAFYEALGAPGLQALEITLELIPDEIPVILDAKRGDIGATALAYERAVFGHLNADAVTLSPYMGRDSVEPFINHSKTAAFILCKTSNPGSGDLQLLSQNDGEPLYVRVAEIAGSWGQNVGLVVAGNDLDALRAIRARHPEMWFLSPGIGAQGGSMLEAVEAGVNSRGTGIIPVVARGISQAEDPEAAAAALVSELNEAVEKVLAKRKNEGAGHAGSPGDLLKDRVLSGLIDARCFKTGEFTLKSGERSPFYIDLRRVMSYPSLLKDVARAYARLIHELRREGKDFDHIAGIPVAALPLATAVSMETGIPMIFPRMNAKSHGTGNTVEGNWKSGEKVLLLDDLITRGTSKIEALDILKEAGLKVEHLAVLIERGERGRKDMTAAGIDLRSFARLDEFLPHCVRKGLIQEDELESLMKYARS</sequence>
<evidence type="ECO:0000256" key="1">
    <source>
        <dbReference type="ARBA" id="ARBA00004861"/>
    </source>
</evidence>
<evidence type="ECO:0000256" key="7">
    <source>
        <dbReference type="ARBA" id="ARBA00022975"/>
    </source>
</evidence>
<dbReference type="EMBL" id="CP006939">
    <property type="protein sequence ID" value="AHC16266.1"/>
    <property type="molecule type" value="Genomic_DNA"/>
</dbReference>
<organism evidence="12 13">
    <name type="scientific">Salinispira pacifica</name>
    <dbReference type="NCBI Taxonomy" id="1307761"/>
    <lineage>
        <taxon>Bacteria</taxon>
        <taxon>Pseudomonadati</taxon>
        <taxon>Spirochaetota</taxon>
        <taxon>Spirochaetia</taxon>
        <taxon>Spirochaetales</taxon>
        <taxon>Spirochaetaceae</taxon>
        <taxon>Salinispira</taxon>
    </lineage>
</organism>
<keyword evidence="10" id="KW-0460">Magnesium</keyword>
<evidence type="ECO:0000256" key="2">
    <source>
        <dbReference type="ARBA" id="ARBA00004889"/>
    </source>
</evidence>
<dbReference type="UniPathway" id="UPA00070">
    <property type="reaction ID" value="UER00119"/>
</dbReference>
<feature type="binding site" evidence="10">
    <location>
        <position position="407"/>
    </location>
    <ligand>
        <name>orotate</name>
        <dbReference type="ChEBI" id="CHEBI:30839"/>
    </ligand>
</feature>
<dbReference type="InterPro" id="IPR023031">
    <property type="entry name" value="OPRT"/>
</dbReference>
<dbReference type="InterPro" id="IPR004467">
    <property type="entry name" value="Or_phspho_trans_dom"/>
</dbReference>
<keyword evidence="7 10" id="KW-0665">Pyrimidine biosynthesis</keyword>
<dbReference type="PANTHER" id="PTHR43375">
    <property type="entry name" value="OROTIDINE 5'-PHOSPHATE DECARBOXYLASE"/>
    <property type="match status" value="1"/>
</dbReference>
<feature type="domain" description="Orotidine 5'-phosphate decarboxylase" evidence="11">
    <location>
        <begin position="18"/>
        <end position="254"/>
    </location>
</feature>
<evidence type="ECO:0000256" key="10">
    <source>
        <dbReference type="HAMAP-Rule" id="MF_01208"/>
    </source>
</evidence>
<dbReference type="STRING" id="1307761.L21SP2_2920"/>
<keyword evidence="4 10" id="KW-0328">Glycosyltransferase</keyword>
<evidence type="ECO:0000259" key="11">
    <source>
        <dbReference type="SMART" id="SM00934"/>
    </source>
</evidence>
<evidence type="ECO:0000313" key="13">
    <source>
        <dbReference type="Proteomes" id="UP000018680"/>
    </source>
</evidence>
<evidence type="ECO:0000256" key="5">
    <source>
        <dbReference type="ARBA" id="ARBA00022679"/>
    </source>
</evidence>
<dbReference type="PROSITE" id="PS00156">
    <property type="entry name" value="OMPDECASE"/>
    <property type="match status" value="1"/>
</dbReference>
<comment type="pathway">
    <text evidence="2 10">Pyrimidine metabolism; UMP biosynthesis via de novo pathway; UMP from orotate: step 1/2.</text>
</comment>